<name>A0A7T1ANP3_ATRLM</name>
<protein>
    <submittedName>
        <fullName evidence="3">Cytoskeleton protein RodZ</fullName>
    </submittedName>
</protein>
<evidence type="ECO:0000313" key="4">
    <source>
        <dbReference type="Proteomes" id="UP000594463"/>
    </source>
</evidence>
<accession>A0A7T1ANP3</accession>
<sequence length="256" mass="29241">MSEEKILGIGNLLKSNREKLGLSLDDVEQQTFIHKRYLRAIEEERWESLPGFSHAFGYVKNYGRVLNLDQETLKSVFQQSYPNLPKKEPSPRSKYRDYTPEKADLFKKILLFLIIAAAILTSLYLSIEFRKNRVDAGDTFLITEVTEQPELTPSLVESSPELTPALVQVSTPTPIPEYLLRVNLQTEDVAWLQVTTNDNQKVFSGILIPQKEYRFLSNSPLIMSCLNGSKVRVLLNGTEAGFLAENDQRSERTFRP</sequence>
<feature type="transmembrane region" description="Helical" evidence="1">
    <location>
        <begin position="109"/>
        <end position="127"/>
    </location>
</feature>
<dbReference type="Pfam" id="PF13413">
    <property type="entry name" value="HTH_25"/>
    <property type="match status" value="1"/>
</dbReference>
<dbReference type="AlphaFoldDB" id="A0A7T1ANP3"/>
<dbReference type="PANTHER" id="PTHR34475">
    <property type="match status" value="1"/>
</dbReference>
<evidence type="ECO:0000313" key="3">
    <source>
        <dbReference type="EMBL" id="QPM69267.1"/>
    </source>
</evidence>
<dbReference type="InterPro" id="IPR050400">
    <property type="entry name" value="Bact_Cytoskel_RodZ"/>
</dbReference>
<reference evidence="3 4" key="1">
    <citation type="journal article" date="2021" name="Nat. Commun.">
        <title>Isolation of a member of the candidate phylum Atribacteria reveals a unique cell membrane structure.</title>
        <authorList>
            <person name="Taiki K."/>
            <person name="Nobu M.K."/>
            <person name="Kusada H."/>
            <person name="Meng X.-Y."/>
            <person name="Hosoki N."/>
            <person name="Uematsu K."/>
            <person name="Yoshioka H."/>
            <person name="Kamagata Y."/>
            <person name="Tamaki H."/>
        </authorList>
    </citation>
    <scope>NUCLEOTIDE SEQUENCE [LARGE SCALE GENOMIC DNA]</scope>
    <source>
        <strain evidence="3 4">RT761</strain>
    </source>
</reference>
<keyword evidence="1" id="KW-1133">Transmembrane helix</keyword>
<keyword evidence="1" id="KW-0812">Transmembrane</keyword>
<dbReference type="Proteomes" id="UP000594463">
    <property type="component" value="Chromosome"/>
</dbReference>
<organism evidence="3 4">
    <name type="scientific">Atribacter laminatus</name>
    <dbReference type="NCBI Taxonomy" id="2847778"/>
    <lineage>
        <taxon>Bacteria</taxon>
        <taxon>Pseudomonadati</taxon>
        <taxon>Atribacterota</taxon>
        <taxon>Atribacteria</taxon>
        <taxon>Atribacterales</taxon>
        <taxon>Atribacteraceae</taxon>
        <taxon>Atribacter</taxon>
    </lineage>
</organism>
<dbReference type="InterPro" id="IPR025194">
    <property type="entry name" value="RodZ-like_C"/>
</dbReference>
<gene>
    <name evidence="3" type="primary">rodZ</name>
    <name evidence="3" type="ORF">RT761_02497</name>
</gene>
<dbReference type="KEGG" id="alam:RT761_02497"/>
<dbReference type="RefSeq" id="WP_218111744.1">
    <property type="nucleotide sequence ID" value="NZ_CP065383.1"/>
</dbReference>
<dbReference type="Pfam" id="PF13464">
    <property type="entry name" value="RodZ_C"/>
    <property type="match status" value="1"/>
</dbReference>
<dbReference type="Gene3D" id="1.10.260.40">
    <property type="entry name" value="lambda repressor-like DNA-binding domains"/>
    <property type="match status" value="1"/>
</dbReference>
<keyword evidence="1" id="KW-0472">Membrane</keyword>
<feature type="domain" description="Cytoskeleton protein RodZ-like C-terminal" evidence="2">
    <location>
        <begin position="184"/>
        <end position="248"/>
    </location>
</feature>
<evidence type="ECO:0000256" key="1">
    <source>
        <dbReference type="SAM" id="Phobius"/>
    </source>
</evidence>
<proteinExistence type="predicted"/>
<dbReference type="InterPro" id="IPR010982">
    <property type="entry name" value="Lambda_DNA-bd_dom_sf"/>
</dbReference>
<evidence type="ECO:0000259" key="2">
    <source>
        <dbReference type="Pfam" id="PF13464"/>
    </source>
</evidence>
<dbReference type="EMBL" id="CP065383">
    <property type="protein sequence ID" value="QPM69267.1"/>
    <property type="molecule type" value="Genomic_DNA"/>
</dbReference>
<dbReference type="GO" id="GO:0003677">
    <property type="term" value="F:DNA binding"/>
    <property type="evidence" value="ECO:0007669"/>
    <property type="project" value="InterPro"/>
</dbReference>
<keyword evidence="4" id="KW-1185">Reference proteome</keyword>
<dbReference type="PANTHER" id="PTHR34475:SF1">
    <property type="entry name" value="CYTOSKELETON PROTEIN RODZ"/>
    <property type="match status" value="1"/>
</dbReference>